<organism evidence="2 3">
    <name type="scientific">Panicum hallii var. hallii</name>
    <dbReference type="NCBI Taxonomy" id="1504633"/>
    <lineage>
        <taxon>Eukaryota</taxon>
        <taxon>Viridiplantae</taxon>
        <taxon>Streptophyta</taxon>
        <taxon>Embryophyta</taxon>
        <taxon>Tracheophyta</taxon>
        <taxon>Spermatophyta</taxon>
        <taxon>Magnoliopsida</taxon>
        <taxon>Liliopsida</taxon>
        <taxon>Poales</taxon>
        <taxon>Poaceae</taxon>
        <taxon>PACMAD clade</taxon>
        <taxon>Panicoideae</taxon>
        <taxon>Panicodae</taxon>
        <taxon>Paniceae</taxon>
        <taxon>Panicinae</taxon>
        <taxon>Panicum</taxon>
        <taxon>Panicum sect. Panicum</taxon>
    </lineage>
</organism>
<name>A0A2T7EEV0_9POAL</name>
<protein>
    <submittedName>
        <fullName evidence="2">Uncharacterized protein</fullName>
    </submittedName>
</protein>
<evidence type="ECO:0000256" key="1">
    <source>
        <dbReference type="SAM" id="MobiDB-lite"/>
    </source>
</evidence>
<dbReference type="Gramene" id="PUZ66352">
    <property type="protein sequence ID" value="PUZ66352"/>
    <property type="gene ID" value="GQ55_3G300400"/>
</dbReference>
<proteinExistence type="predicted"/>
<gene>
    <name evidence="2" type="ORF">GQ55_3G300400</name>
</gene>
<dbReference type="Proteomes" id="UP000244336">
    <property type="component" value="Chromosome 3"/>
</dbReference>
<feature type="compositionally biased region" description="Basic and acidic residues" evidence="1">
    <location>
        <begin position="291"/>
        <end position="301"/>
    </location>
</feature>
<evidence type="ECO:0000313" key="3">
    <source>
        <dbReference type="Proteomes" id="UP000244336"/>
    </source>
</evidence>
<accession>A0A2T7EEV0</accession>
<sequence length="452" mass="47445">MSVTWPAIPPGSGVERALGPSAGHVAVLADVGAHDGLAVVVVAVETAEAEGGVEVPRFVAAAEGAVDGDGGAAHVPERAAHLGAGEVVEHAAEDHVLAALLGVHAPGPVAEVQLVAAEAAGQELVPLLPAQRPGPRRQVRAHRAQPPPRVPTAPGHHAAPGDALAGCIGGGGFVLFLHLADRRRGRGRGGVRGRGRRRDLRLGRAVVGRVQVQVVVERPRGPRGGVAGVAGAVCERGNGGGRNVATAVARRGRGLEPLDGGGVVCRGGGAEGDVGPDVELEAEVVGGLEEHAGAEKARAADGELVQRGPGRGRPVGGRRREQLRGERPRQARREAGGAEQRGEARGRARRPRPVPRVALEPPQDLEQHVVRQRRQRRRRLGPGPRARRPLGRARAPALLRLVPAHGMGGWRPAARSRWKFRGDGRRPECLMPLYYPFFSPLLCFRWGLMLFG</sequence>
<reference evidence="2 3" key="1">
    <citation type="submission" date="2018-04" db="EMBL/GenBank/DDBJ databases">
        <title>WGS assembly of Panicum hallii var. hallii HAL2.</title>
        <authorList>
            <person name="Lovell J."/>
            <person name="Jenkins J."/>
            <person name="Lowry D."/>
            <person name="Mamidi S."/>
            <person name="Sreedasyam A."/>
            <person name="Weng X."/>
            <person name="Barry K."/>
            <person name="Bonette J."/>
            <person name="Campitelli B."/>
            <person name="Daum C."/>
            <person name="Gordon S."/>
            <person name="Gould B."/>
            <person name="Lipzen A."/>
            <person name="MacQueen A."/>
            <person name="Palacio-Mejia J."/>
            <person name="Plott C."/>
            <person name="Shakirov E."/>
            <person name="Shu S."/>
            <person name="Yoshinaga Y."/>
            <person name="Zane M."/>
            <person name="Rokhsar D."/>
            <person name="Grimwood J."/>
            <person name="Schmutz J."/>
            <person name="Juenger T."/>
        </authorList>
    </citation>
    <scope>NUCLEOTIDE SEQUENCE [LARGE SCALE GENOMIC DNA]</scope>
    <source>
        <strain evidence="3">cv. HAL2</strain>
    </source>
</reference>
<feature type="compositionally biased region" description="Basic residues" evidence="1">
    <location>
        <begin position="134"/>
        <end position="143"/>
    </location>
</feature>
<feature type="compositionally biased region" description="Basic residues" evidence="1">
    <location>
        <begin position="370"/>
        <end position="391"/>
    </location>
</feature>
<feature type="region of interest" description="Disordered" evidence="1">
    <location>
        <begin position="129"/>
        <end position="158"/>
    </location>
</feature>
<feature type="region of interest" description="Disordered" evidence="1">
    <location>
        <begin position="291"/>
        <end position="394"/>
    </location>
</feature>
<feature type="compositionally biased region" description="Basic and acidic residues" evidence="1">
    <location>
        <begin position="318"/>
        <end position="346"/>
    </location>
</feature>
<keyword evidence="3" id="KW-1185">Reference proteome</keyword>
<dbReference type="EMBL" id="CM009751">
    <property type="protein sequence ID" value="PUZ66352.1"/>
    <property type="molecule type" value="Genomic_DNA"/>
</dbReference>
<evidence type="ECO:0000313" key="2">
    <source>
        <dbReference type="EMBL" id="PUZ66352.1"/>
    </source>
</evidence>
<dbReference type="AlphaFoldDB" id="A0A2T7EEV0"/>